<accession>A0A7Z1AXC5</accession>
<dbReference type="Pfam" id="PF00440">
    <property type="entry name" value="TetR_N"/>
    <property type="match status" value="1"/>
</dbReference>
<dbReference type="PROSITE" id="PS50977">
    <property type="entry name" value="HTH_TETR_2"/>
    <property type="match status" value="1"/>
</dbReference>
<name>A0A7Z1AXC5_9PSEU</name>
<keyword evidence="8" id="KW-1185">Reference proteome</keyword>
<evidence type="ECO:0000256" key="3">
    <source>
        <dbReference type="ARBA" id="ARBA00023163"/>
    </source>
</evidence>
<dbReference type="InterPro" id="IPR001647">
    <property type="entry name" value="HTH_TetR"/>
</dbReference>
<evidence type="ECO:0000256" key="4">
    <source>
        <dbReference type="PROSITE-ProRule" id="PRU00335"/>
    </source>
</evidence>
<dbReference type="InterPro" id="IPR050109">
    <property type="entry name" value="HTH-type_TetR-like_transc_reg"/>
</dbReference>
<dbReference type="PRINTS" id="PR00455">
    <property type="entry name" value="HTHTETR"/>
</dbReference>
<feature type="domain" description="HTH tetR-type" evidence="6">
    <location>
        <begin position="20"/>
        <end position="80"/>
    </location>
</feature>
<dbReference type="AlphaFoldDB" id="A0A7Z1AXC5"/>
<dbReference type="Proteomes" id="UP000185696">
    <property type="component" value="Unassembled WGS sequence"/>
</dbReference>
<dbReference type="InterPro" id="IPR041347">
    <property type="entry name" value="MftR_C"/>
</dbReference>
<keyword evidence="3" id="KW-0804">Transcription</keyword>
<dbReference type="OrthoDB" id="956698at2"/>
<evidence type="ECO:0000313" key="8">
    <source>
        <dbReference type="Proteomes" id="UP000185696"/>
    </source>
</evidence>
<comment type="caution">
    <text evidence="7">The sequence shown here is derived from an EMBL/GenBank/DDBJ whole genome shotgun (WGS) entry which is preliminary data.</text>
</comment>
<dbReference type="GO" id="GO:0000976">
    <property type="term" value="F:transcription cis-regulatory region binding"/>
    <property type="evidence" value="ECO:0007669"/>
    <property type="project" value="TreeGrafter"/>
</dbReference>
<organism evidence="7 8">
    <name type="scientific">Actinophytocola xinjiangensis</name>
    <dbReference type="NCBI Taxonomy" id="485602"/>
    <lineage>
        <taxon>Bacteria</taxon>
        <taxon>Bacillati</taxon>
        <taxon>Actinomycetota</taxon>
        <taxon>Actinomycetes</taxon>
        <taxon>Pseudonocardiales</taxon>
        <taxon>Pseudonocardiaceae</taxon>
    </lineage>
</organism>
<sequence length="202" mass="22173">MTSAFDPGPEAGGLRERKKARTRATIQKHAVHLFRTQGYAATTVEQIAEVAEVSPSTVFRYFPTKEDLVTTDLVDPVIYAAFETQPAELGLLDAWRNAMVESFSTMTPDQVDRERGRGMLTLSVPELWTASLPNISNGLAAMTELSARRLGRAPDDPEIRHTIGAMFGTLLVAALDWLKDPDADFTPMLNDAITRLKAGVNL</sequence>
<feature type="region of interest" description="Disordered" evidence="5">
    <location>
        <begin position="1"/>
        <end position="21"/>
    </location>
</feature>
<gene>
    <name evidence="7" type="ORF">BLA60_16730</name>
</gene>
<protein>
    <recommendedName>
        <fullName evidence="6">HTH tetR-type domain-containing protein</fullName>
    </recommendedName>
</protein>
<evidence type="ECO:0000313" key="7">
    <source>
        <dbReference type="EMBL" id="OLF10101.1"/>
    </source>
</evidence>
<dbReference type="PANTHER" id="PTHR30055:SF234">
    <property type="entry name" value="HTH-TYPE TRANSCRIPTIONAL REGULATOR BETI"/>
    <property type="match status" value="1"/>
</dbReference>
<dbReference type="Gene3D" id="1.10.357.10">
    <property type="entry name" value="Tetracycline Repressor, domain 2"/>
    <property type="match status" value="1"/>
</dbReference>
<dbReference type="Gene3D" id="1.10.10.60">
    <property type="entry name" value="Homeodomain-like"/>
    <property type="match status" value="1"/>
</dbReference>
<evidence type="ECO:0000256" key="5">
    <source>
        <dbReference type="SAM" id="MobiDB-lite"/>
    </source>
</evidence>
<dbReference type="EMBL" id="MSIF01000007">
    <property type="protein sequence ID" value="OLF10101.1"/>
    <property type="molecule type" value="Genomic_DNA"/>
</dbReference>
<proteinExistence type="predicted"/>
<dbReference type="PANTHER" id="PTHR30055">
    <property type="entry name" value="HTH-TYPE TRANSCRIPTIONAL REGULATOR RUTR"/>
    <property type="match status" value="1"/>
</dbReference>
<keyword evidence="1" id="KW-0805">Transcription regulation</keyword>
<feature type="DNA-binding region" description="H-T-H motif" evidence="4">
    <location>
        <begin position="43"/>
        <end position="62"/>
    </location>
</feature>
<dbReference type="SUPFAM" id="SSF46689">
    <property type="entry name" value="Homeodomain-like"/>
    <property type="match status" value="1"/>
</dbReference>
<keyword evidence="2 4" id="KW-0238">DNA-binding</keyword>
<dbReference type="RefSeq" id="WP_075133822.1">
    <property type="nucleotide sequence ID" value="NZ_MSIF01000007.1"/>
</dbReference>
<dbReference type="InterPro" id="IPR009057">
    <property type="entry name" value="Homeodomain-like_sf"/>
</dbReference>
<evidence type="ECO:0000256" key="1">
    <source>
        <dbReference type="ARBA" id="ARBA00023015"/>
    </source>
</evidence>
<dbReference type="Pfam" id="PF17754">
    <property type="entry name" value="TetR_C_14"/>
    <property type="match status" value="1"/>
</dbReference>
<evidence type="ECO:0000256" key="2">
    <source>
        <dbReference type="ARBA" id="ARBA00023125"/>
    </source>
</evidence>
<dbReference type="GO" id="GO:0003700">
    <property type="term" value="F:DNA-binding transcription factor activity"/>
    <property type="evidence" value="ECO:0007669"/>
    <property type="project" value="TreeGrafter"/>
</dbReference>
<evidence type="ECO:0000259" key="6">
    <source>
        <dbReference type="PROSITE" id="PS50977"/>
    </source>
</evidence>
<reference evidence="7 8" key="1">
    <citation type="submission" date="2016-12" db="EMBL/GenBank/DDBJ databases">
        <title>The draft genome sequence of Actinophytocola xinjiangensis.</title>
        <authorList>
            <person name="Wang W."/>
            <person name="Yuan L."/>
        </authorList>
    </citation>
    <scope>NUCLEOTIDE SEQUENCE [LARGE SCALE GENOMIC DNA]</scope>
    <source>
        <strain evidence="7 8">CGMCC 4.4663</strain>
    </source>
</reference>